<protein>
    <recommendedName>
        <fullName evidence="1">RNase H type-1 domain-containing protein</fullName>
    </recommendedName>
</protein>
<dbReference type="EMBL" id="CM001221">
    <property type="protein sequence ID" value="AES96203.1"/>
    <property type="molecule type" value="Genomic_DNA"/>
</dbReference>
<dbReference type="PANTHER" id="PTHR47074:SF48">
    <property type="entry name" value="POLYNUCLEOTIDYL TRANSFERASE, RIBONUCLEASE H-LIKE SUPERFAMILY PROTEIN"/>
    <property type="match status" value="1"/>
</dbReference>
<dbReference type="PANTHER" id="PTHR47074">
    <property type="entry name" value="BNAC02G40300D PROTEIN"/>
    <property type="match status" value="1"/>
</dbReference>
<dbReference type="GO" id="GO:0003676">
    <property type="term" value="F:nucleic acid binding"/>
    <property type="evidence" value="ECO:0007669"/>
    <property type="project" value="InterPro"/>
</dbReference>
<dbReference type="HOGENOM" id="CLU_2124755_0_0_1"/>
<feature type="domain" description="RNase H type-1" evidence="1">
    <location>
        <begin position="39"/>
        <end position="112"/>
    </location>
</feature>
<dbReference type="Proteomes" id="UP000002051">
    <property type="component" value="Chromosome 5"/>
</dbReference>
<dbReference type="AlphaFoldDB" id="G7K1F0"/>
<organism evidence="2 4">
    <name type="scientific">Medicago truncatula</name>
    <name type="common">Barrel medic</name>
    <name type="synonym">Medicago tribuloides</name>
    <dbReference type="NCBI Taxonomy" id="3880"/>
    <lineage>
        <taxon>Eukaryota</taxon>
        <taxon>Viridiplantae</taxon>
        <taxon>Streptophyta</taxon>
        <taxon>Embryophyta</taxon>
        <taxon>Tracheophyta</taxon>
        <taxon>Spermatophyta</taxon>
        <taxon>Magnoliopsida</taxon>
        <taxon>eudicotyledons</taxon>
        <taxon>Gunneridae</taxon>
        <taxon>Pentapetalae</taxon>
        <taxon>rosids</taxon>
        <taxon>fabids</taxon>
        <taxon>Fabales</taxon>
        <taxon>Fabaceae</taxon>
        <taxon>Papilionoideae</taxon>
        <taxon>50 kb inversion clade</taxon>
        <taxon>NPAAA clade</taxon>
        <taxon>Hologalegina</taxon>
        <taxon>IRL clade</taxon>
        <taxon>Trifolieae</taxon>
        <taxon>Medicago</taxon>
    </lineage>
</organism>
<gene>
    <name evidence="2" type="ordered locus">MTR_5g034450</name>
</gene>
<sequence>MRGRNHSNNCCHAAICRTGQRPAGMLGIGGRNRGRFKCNIDASFSAFTNRLGIEMCIRDKEGRFVFAKTMWFIPIYLVDVGEAFGLYHAIQWIHDLRLPNVDFEVDSKQVANYG</sequence>
<evidence type="ECO:0000259" key="1">
    <source>
        <dbReference type="Pfam" id="PF13456"/>
    </source>
</evidence>
<evidence type="ECO:0000313" key="2">
    <source>
        <dbReference type="EMBL" id="AES96203.1"/>
    </source>
</evidence>
<dbReference type="Pfam" id="PF13456">
    <property type="entry name" value="RVT_3"/>
    <property type="match status" value="1"/>
</dbReference>
<accession>G7K1F0</accession>
<evidence type="ECO:0000313" key="3">
    <source>
        <dbReference type="EnsemblPlants" id="AES96203"/>
    </source>
</evidence>
<dbReference type="InterPro" id="IPR002156">
    <property type="entry name" value="RNaseH_domain"/>
</dbReference>
<dbReference type="EnsemblPlants" id="AES96203">
    <property type="protein sequence ID" value="AES96203"/>
    <property type="gene ID" value="MTR_5g034450"/>
</dbReference>
<dbReference type="PaxDb" id="3880-AES96203"/>
<reference evidence="3" key="3">
    <citation type="submission" date="2015-04" db="UniProtKB">
        <authorList>
            <consortium name="EnsemblPlants"/>
        </authorList>
    </citation>
    <scope>IDENTIFICATION</scope>
    <source>
        <strain evidence="3">cv. Jemalong A17</strain>
    </source>
</reference>
<reference evidence="2 4" key="1">
    <citation type="journal article" date="2011" name="Nature">
        <title>The Medicago genome provides insight into the evolution of rhizobial symbioses.</title>
        <authorList>
            <person name="Young N.D."/>
            <person name="Debelle F."/>
            <person name="Oldroyd G.E."/>
            <person name="Geurts R."/>
            <person name="Cannon S.B."/>
            <person name="Udvardi M.K."/>
            <person name="Benedito V.A."/>
            <person name="Mayer K.F."/>
            <person name="Gouzy J."/>
            <person name="Schoof H."/>
            <person name="Van de Peer Y."/>
            <person name="Proost S."/>
            <person name="Cook D.R."/>
            <person name="Meyers B.C."/>
            <person name="Spannagl M."/>
            <person name="Cheung F."/>
            <person name="De Mita S."/>
            <person name="Krishnakumar V."/>
            <person name="Gundlach H."/>
            <person name="Zhou S."/>
            <person name="Mudge J."/>
            <person name="Bharti A.K."/>
            <person name="Murray J.D."/>
            <person name="Naoumkina M.A."/>
            <person name="Rosen B."/>
            <person name="Silverstein K.A."/>
            <person name="Tang H."/>
            <person name="Rombauts S."/>
            <person name="Zhao P.X."/>
            <person name="Zhou P."/>
            <person name="Barbe V."/>
            <person name="Bardou P."/>
            <person name="Bechner M."/>
            <person name="Bellec A."/>
            <person name="Berger A."/>
            <person name="Berges H."/>
            <person name="Bidwell S."/>
            <person name="Bisseling T."/>
            <person name="Choisne N."/>
            <person name="Couloux A."/>
            <person name="Denny R."/>
            <person name="Deshpande S."/>
            <person name="Dai X."/>
            <person name="Doyle J.J."/>
            <person name="Dudez A.M."/>
            <person name="Farmer A.D."/>
            <person name="Fouteau S."/>
            <person name="Franken C."/>
            <person name="Gibelin C."/>
            <person name="Gish J."/>
            <person name="Goldstein S."/>
            <person name="Gonzalez A.J."/>
            <person name="Green P.J."/>
            <person name="Hallab A."/>
            <person name="Hartog M."/>
            <person name="Hua A."/>
            <person name="Humphray S.J."/>
            <person name="Jeong D.H."/>
            <person name="Jing Y."/>
            <person name="Jocker A."/>
            <person name="Kenton S.M."/>
            <person name="Kim D.J."/>
            <person name="Klee K."/>
            <person name="Lai H."/>
            <person name="Lang C."/>
            <person name="Lin S."/>
            <person name="Macmil S.L."/>
            <person name="Magdelenat G."/>
            <person name="Matthews L."/>
            <person name="McCorrison J."/>
            <person name="Monaghan E.L."/>
            <person name="Mun J.H."/>
            <person name="Najar F.Z."/>
            <person name="Nicholson C."/>
            <person name="Noirot C."/>
            <person name="O'Bleness M."/>
            <person name="Paule C.R."/>
            <person name="Poulain J."/>
            <person name="Prion F."/>
            <person name="Qin B."/>
            <person name="Qu C."/>
            <person name="Retzel E.F."/>
            <person name="Riddle C."/>
            <person name="Sallet E."/>
            <person name="Samain S."/>
            <person name="Samson N."/>
            <person name="Sanders I."/>
            <person name="Saurat O."/>
            <person name="Scarpelli C."/>
            <person name="Schiex T."/>
            <person name="Segurens B."/>
            <person name="Severin A.J."/>
            <person name="Sherrier D.J."/>
            <person name="Shi R."/>
            <person name="Sims S."/>
            <person name="Singer S.R."/>
            <person name="Sinharoy S."/>
            <person name="Sterck L."/>
            <person name="Viollet A."/>
            <person name="Wang B.B."/>
            <person name="Wang K."/>
            <person name="Wang M."/>
            <person name="Wang X."/>
            <person name="Warfsmann J."/>
            <person name="Weissenbach J."/>
            <person name="White D.D."/>
            <person name="White J.D."/>
            <person name="Wiley G.B."/>
            <person name="Wincker P."/>
            <person name="Xing Y."/>
            <person name="Yang L."/>
            <person name="Yao Z."/>
            <person name="Ying F."/>
            <person name="Zhai J."/>
            <person name="Zhou L."/>
            <person name="Zuber A."/>
            <person name="Denarie J."/>
            <person name="Dixon R.A."/>
            <person name="May G.D."/>
            <person name="Schwartz D.C."/>
            <person name="Rogers J."/>
            <person name="Quetier F."/>
            <person name="Town C.D."/>
            <person name="Roe B.A."/>
        </authorList>
    </citation>
    <scope>NUCLEOTIDE SEQUENCE [LARGE SCALE GENOMIC DNA]</scope>
    <source>
        <strain evidence="2">A17</strain>
        <strain evidence="3 4">cv. Jemalong A17</strain>
    </source>
</reference>
<reference evidence="2 4" key="2">
    <citation type="journal article" date="2014" name="BMC Genomics">
        <title>An improved genome release (version Mt4.0) for the model legume Medicago truncatula.</title>
        <authorList>
            <person name="Tang H."/>
            <person name="Krishnakumar V."/>
            <person name="Bidwell S."/>
            <person name="Rosen B."/>
            <person name="Chan A."/>
            <person name="Zhou S."/>
            <person name="Gentzbittel L."/>
            <person name="Childs K.L."/>
            <person name="Yandell M."/>
            <person name="Gundlach H."/>
            <person name="Mayer K.F."/>
            <person name="Schwartz D.C."/>
            <person name="Town C.D."/>
        </authorList>
    </citation>
    <scope>GENOME REANNOTATION</scope>
    <source>
        <strain evidence="3 4">cv. Jemalong A17</strain>
    </source>
</reference>
<proteinExistence type="predicted"/>
<evidence type="ECO:0000313" key="4">
    <source>
        <dbReference type="Proteomes" id="UP000002051"/>
    </source>
</evidence>
<dbReference type="GO" id="GO:0004523">
    <property type="term" value="F:RNA-DNA hybrid ribonuclease activity"/>
    <property type="evidence" value="ECO:0007669"/>
    <property type="project" value="InterPro"/>
</dbReference>
<dbReference type="InterPro" id="IPR052929">
    <property type="entry name" value="RNase_H-like_EbsB-rel"/>
</dbReference>
<keyword evidence="4" id="KW-1185">Reference proteome</keyword>
<name>G7K1F0_MEDTR</name>